<sequence length="718" mass="82094">MDYLAHKRNETDGKEELLIDHLTVTAEMAKLFAEPFDYGDLMYFVGLIHDIGKYSKEFQQRIRGMDNTVDHSTAGTQLAFRKYRAIMSAFCIAGHHAGIPNLGSKTDGDKSGTLFGKVNNNSISDYSQWEKELVDLQKYAVTEKLPKDEYSRSFLIHMLFSCLVDADYICTENFMIDDNVDRGVYDTIPTLLERLNQYIAKWGEPKSKLNILRTEIQKQCINAKNINENLLTLTVPTGGGKTISSLAFALNYAVQEEHKRDRIIYVIPYTSIIEQNAEVFKNVLGEENVIEHHSNVDFGDDTSKIIKKKQLACENWDAPVIVTTSVQFFESLYSNKPSRNRKLHNIVNSIIIFDEAQMIPSDFIEPCINAINQLTENYNATAVLCTATQPNLDYFFSKIKNIDGYTIPEICSDNQEKYFEEFRRVEFVYDGKLEDDELVEQLRSQDQVLCIVNKKSHADSLFNLLGEDEGNFCLTTHKYPKHRKAQLKEIRGRLAKGLPCRVISTSLIEAGVDLDFKTVYRAIAGVDSILQAGGRCNRENKRSKEESIVHIFDTDKILRLQEKNIGVTRKVLKKYGGKIYTAEAIKDYFGELYYLGKGVKNNTFDIKNIIKSCNVFDFKTVSDDFKLIEDNAKTVYIDNEDSRPLITELRNHNYSKGLLRKLGQYAVNLYDNEYQQLDDVSAIEIIDNDFYVMTNPDYYNENIGIALPDENLGNALMI</sequence>
<dbReference type="InterPro" id="IPR011545">
    <property type="entry name" value="DEAD/DEAH_box_helicase_dom"/>
</dbReference>
<evidence type="ECO:0000256" key="2">
    <source>
        <dbReference type="ARBA" id="ARBA00009046"/>
    </source>
</evidence>
<dbReference type="InterPro" id="IPR054712">
    <property type="entry name" value="Cas3-like_dom"/>
</dbReference>
<dbReference type="GO" id="GO:0003676">
    <property type="term" value="F:nucleic acid binding"/>
    <property type="evidence" value="ECO:0007669"/>
    <property type="project" value="InterPro"/>
</dbReference>
<dbReference type="GO" id="GO:0004518">
    <property type="term" value="F:nuclease activity"/>
    <property type="evidence" value="ECO:0007669"/>
    <property type="project" value="UniProtKB-KW"/>
</dbReference>
<dbReference type="EMBL" id="CP039381">
    <property type="protein sequence ID" value="QCT06447.1"/>
    <property type="molecule type" value="Genomic_DNA"/>
</dbReference>
<dbReference type="InterPro" id="IPR038257">
    <property type="entry name" value="CRISPR-assoc_Cas3_HD_sf"/>
</dbReference>
<comment type="similarity">
    <text evidence="2">In the central section; belongs to the CRISPR-associated helicase Cas3 family.</text>
</comment>
<evidence type="ECO:0000256" key="9">
    <source>
        <dbReference type="ARBA" id="ARBA00023118"/>
    </source>
</evidence>
<dbReference type="RefSeq" id="WP_138156522.1">
    <property type="nucleotide sequence ID" value="NZ_CP039381.1"/>
</dbReference>
<reference evidence="12 13" key="1">
    <citation type="submission" date="2019-04" db="EMBL/GenBank/DDBJ databases">
        <authorList>
            <person name="Embree M."/>
            <person name="Gaffney J.R."/>
        </authorList>
    </citation>
    <scope>NUCLEOTIDE SEQUENCE [LARGE SCALE GENOMIC DNA]</scope>
    <source>
        <strain evidence="12 13">JE7A12</strain>
    </source>
</reference>
<dbReference type="InterPro" id="IPR006474">
    <property type="entry name" value="Helicase_Cas3_CRISPR-ass_core"/>
</dbReference>
<evidence type="ECO:0000256" key="3">
    <source>
        <dbReference type="ARBA" id="ARBA00022722"/>
    </source>
</evidence>
<dbReference type="Gene3D" id="3.40.50.300">
    <property type="entry name" value="P-loop containing nucleotide triphosphate hydrolases"/>
    <property type="match status" value="2"/>
</dbReference>
<comment type="similarity">
    <text evidence="1">In the N-terminal section; belongs to the CRISPR-associated nuclease Cas3-HD family.</text>
</comment>
<dbReference type="SMART" id="SM00487">
    <property type="entry name" value="DEXDc"/>
    <property type="match status" value="1"/>
</dbReference>
<dbReference type="PROSITE" id="PS51643">
    <property type="entry name" value="HD_CAS3"/>
    <property type="match status" value="1"/>
</dbReference>
<organism evidence="12 13">
    <name type="scientific">Ruminococcus bovis</name>
    <dbReference type="NCBI Taxonomy" id="2564099"/>
    <lineage>
        <taxon>Bacteria</taxon>
        <taxon>Bacillati</taxon>
        <taxon>Bacillota</taxon>
        <taxon>Clostridia</taxon>
        <taxon>Eubacteriales</taxon>
        <taxon>Oscillospiraceae</taxon>
        <taxon>Ruminococcus</taxon>
    </lineage>
</organism>
<dbReference type="InterPro" id="IPR027417">
    <property type="entry name" value="P-loop_NTPase"/>
</dbReference>
<keyword evidence="9" id="KW-0051">Antiviral defense</keyword>
<keyword evidence="13" id="KW-1185">Reference proteome</keyword>
<name>A0A4P8XUB6_9FIRM</name>
<dbReference type="OrthoDB" id="9810236at2"/>
<dbReference type="Pfam" id="PF22590">
    <property type="entry name" value="Cas3-like_C_2"/>
    <property type="match status" value="1"/>
</dbReference>
<evidence type="ECO:0000256" key="1">
    <source>
        <dbReference type="ARBA" id="ARBA00006847"/>
    </source>
</evidence>
<keyword evidence="6" id="KW-0378">Hydrolase</keyword>
<dbReference type="KEGG" id="ruj:E5Z56_03355"/>
<dbReference type="InterPro" id="IPR006483">
    <property type="entry name" value="CRISPR-assoc_Cas3_HD"/>
</dbReference>
<dbReference type="Pfam" id="PF00270">
    <property type="entry name" value="DEAD"/>
    <property type="match status" value="1"/>
</dbReference>
<dbReference type="GO" id="GO:0046872">
    <property type="term" value="F:metal ion binding"/>
    <property type="evidence" value="ECO:0007669"/>
    <property type="project" value="UniProtKB-KW"/>
</dbReference>
<dbReference type="AlphaFoldDB" id="A0A4P8XUB6"/>
<keyword evidence="3" id="KW-0540">Nuclease</keyword>
<evidence type="ECO:0000256" key="5">
    <source>
        <dbReference type="ARBA" id="ARBA00022741"/>
    </source>
</evidence>
<dbReference type="GO" id="GO:0016787">
    <property type="term" value="F:hydrolase activity"/>
    <property type="evidence" value="ECO:0007669"/>
    <property type="project" value="UniProtKB-KW"/>
</dbReference>
<evidence type="ECO:0000259" key="11">
    <source>
        <dbReference type="PROSITE" id="PS51643"/>
    </source>
</evidence>
<evidence type="ECO:0000256" key="4">
    <source>
        <dbReference type="ARBA" id="ARBA00022723"/>
    </source>
</evidence>
<evidence type="ECO:0000256" key="6">
    <source>
        <dbReference type="ARBA" id="ARBA00022801"/>
    </source>
</evidence>
<keyword evidence="5" id="KW-0547">Nucleotide-binding</keyword>
<evidence type="ECO:0000313" key="13">
    <source>
        <dbReference type="Proteomes" id="UP000301475"/>
    </source>
</evidence>
<dbReference type="NCBIfam" id="TIGR01587">
    <property type="entry name" value="cas3_core"/>
    <property type="match status" value="1"/>
</dbReference>
<proteinExistence type="inferred from homology"/>
<dbReference type="CDD" id="cd09641">
    <property type="entry name" value="Cas3''_I"/>
    <property type="match status" value="1"/>
</dbReference>
<keyword evidence="4" id="KW-0479">Metal-binding</keyword>
<feature type="domain" description="Helicase ATP-binding" evidence="10">
    <location>
        <begin position="222"/>
        <end position="407"/>
    </location>
</feature>
<evidence type="ECO:0000313" key="12">
    <source>
        <dbReference type="EMBL" id="QCT06447.1"/>
    </source>
</evidence>
<dbReference type="Gene3D" id="1.10.3210.30">
    <property type="match status" value="1"/>
</dbReference>
<evidence type="ECO:0000256" key="7">
    <source>
        <dbReference type="ARBA" id="ARBA00022806"/>
    </source>
</evidence>
<dbReference type="NCBIfam" id="TIGR01596">
    <property type="entry name" value="cas3_HD"/>
    <property type="match status" value="1"/>
</dbReference>
<gene>
    <name evidence="12" type="primary">cas3</name>
    <name evidence="12" type="ORF">E5Z56_03355</name>
</gene>
<feature type="domain" description="HD Cas3-type" evidence="11">
    <location>
        <begin position="11"/>
        <end position="169"/>
    </location>
</feature>
<evidence type="ECO:0000256" key="8">
    <source>
        <dbReference type="ARBA" id="ARBA00022840"/>
    </source>
</evidence>
<dbReference type="Proteomes" id="UP000301475">
    <property type="component" value="Chromosome"/>
</dbReference>
<keyword evidence="7" id="KW-0347">Helicase</keyword>
<protein>
    <submittedName>
        <fullName evidence="12">CRISPR-associated helicase Cas3</fullName>
    </submittedName>
</protein>
<dbReference type="InterPro" id="IPR014001">
    <property type="entry name" value="Helicase_ATP-bd"/>
</dbReference>
<dbReference type="SUPFAM" id="SSF109604">
    <property type="entry name" value="HD-domain/PDEase-like"/>
    <property type="match status" value="1"/>
</dbReference>
<dbReference type="SUPFAM" id="SSF52540">
    <property type="entry name" value="P-loop containing nucleoside triphosphate hydrolases"/>
    <property type="match status" value="1"/>
</dbReference>
<accession>A0A4P8XUB6</accession>
<dbReference type="GO" id="GO:0005524">
    <property type="term" value="F:ATP binding"/>
    <property type="evidence" value="ECO:0007669"/>
    <property type="project" value="UniProtKB-KW"/>
</dbReference>
<dbReference type="GO" id="GO:0051607">
    <property type="term" value="P:defense response to virus"/>
    <property type="evidence" value="ECO:0007669"/>
    <property type="project" value="UniProtKB-KW"/>
</dbReference>
<dbReference type="PROSITE" id="PS51192">
    <property type="entry name" value="HELICASE_ATP_BIND_1"/>
    <property type="match status" value="1"/>
</dbReference>
<evidence type="ECO:0000259" key="10">
    <source>
        <dbReference type="PROSITE" id="PS51192"/>
    </source>
</evidence>
<dbReference type="CDD" id="cd17930">
    <property type="entry name" value="DEXHc_cas3"/>
    <property type="match status" value="1"/>
</dbReference>
<keyword evidence="8" id="KW-0067">ATP-binding</keyword>
<dbReference type="GO" id="GO:0004386">
    <property type="term" value="F:helicase activity"/>
    <property type="evidence" value="ECO:0007669"/>
    <property type="project" value="UniProtKB-KW"/>
</dbReference>